<dbReference type="AlphaFoldDB" id="A0A3B0QYI5"/>
<dbReference type="EMBL" id="UOEC01000005">
    <property type="protein sequence ID" value="VAV86484.1"/>
    <property type="molecule type" value="Genomic_DNA"/>
</dbReference>
<protein>
    <submittedName>
        <fullName evidence="1">Uncharacterized protein</fullName>
    </submittedName>
</protein>
<feature type="non-terminal residue" evidence="1">
    <location>
        <position position="1"/>
    </location>
</feature>
<name>A0A3B0QYI5_9ZZZZ</name>
<evidence type="ECO:0000313" key="1">
    <source>
        <dbReference type="EMBL" id="VAV86484.1"/>
    </source>
</evidence>
<reference evidence="1" key="1">
    <citation type="submission" date="2018-06" db="EMBL/GenBank/DDBJ databases">
        <authorList>
            <person name="Zhirakovskaya E."/>
        </authorList>
    </citation>
    <scope>NUCLEOTIDE SEQUENCE</scope>
</reference>
<sequence>TRIGHAITTATLDLDDLKKSWTPITPSPWFRVVIIDQAGKRAWSNPVWLDEV</sequence>
<gene>
    <name evidence="1" type="ORF">MNBD_ALPHA08-1045</name>
</gene>
<proteinExistence type="predicted"/>
<organism evidence="1">
    <name type="scientific">hydrothermal vent metagenome</name>
    <dbReference type="NCBI Taxonomy" id="652676"/>
    <lineage>
        <taxon>unclassified sequences</taxon>
        <taxon>metagenomes</taxon>
        <taxon>ecological metagenomes</taxon>
    </lineage>
</organism>
<accession>A0A3B0QYI5</accession>